<dbReference type="InterPro" id="IPR036028">
    <property type="entry name" value="SH3-like_dom_sf"/>
</dbReference>
<evidence type="ECO:0008006" key="4">
    <source>
        <dbReference type="Google" id="ProtNLM"/>
    </source>
</evidence>
<proteinExistence type="predicted"/>
<accession>A0A9W7XS89</accession>
<evidence type="ECO:0000313" key="3">
    <source>
        <dbReference type="Proteomes" id="UP001145021"/>
    </source>
</evidence>
<reference evidence="2" key="1">
    <citation type="submission" date="2022-07" db="EMBL/GenBank/DDBJ databases">
        <title>Phylogenomic reconstructions and comparative analyses of Kickxellomycotina fungi.</title>
        <authorList>
            <person name="Reynolds N.K."/>
            <person name="Stajich J.E."/>
            <person name="Barry K."/>
            <person name="Grigoriev I.V."/>
            <person name="Crous P."/>
            <person name="Smith M.E."/>
        </authorList>
    </citation>
    <scope>NUCLEOTIDE SEQUENCE</scope>
    <source>
        <strain evidence="2">NBRC 105413</strain>
    </source>
</reference>
<dbReference type="AlphaFoldDB" id="A0A9W7XS89"/>
<name>A0A9W7XS89_9FUNG</name>
<evidence type="ECO:0000256" key="1">
    <source>
        <dbReference type="SAM" id="MobiDB-lite"/>
    </source>
</evidence>
<feature type="compositionally biased region" description="Low complexity" evidence="1">
    <location>
        <begin position="24"/>
        <end position="37"/>
    </location>
</feature>
<protein>
    <recommendedName>
        <fullName evidence="4">SH3 domain-containing protein</fullName>
    </recommendedName>
</protein>
<feature type="region of interest" description="Disordered" evidence="1">
    <location>
        <begin position="268"/>
        <end position="350"/>
    </location>
</feature>
<dbReference type="SUPFAM" id="SSF50044">
    <property type="entry name" value="SH3-domain"/>
    <property type="match status" value="1"/>
</dbReference>
<keyword evidence="3" id="KW-1185">Reference proteome</keyword>
<organism evidence="2 3">
    <name type="scientific">Coemansia asiatica</name>
    <dbReference type="NCBI Taxonomy" id="1052880"/>
    <lineage>
        <taxon>Eukaryota</taxon>
        <taxon>Fungi</taxon>
        <taxon>Fungi incertae sedis</taxon>
        <taxon>Zoopagomycota</taxon>
        <taxon>Kickxellomycotina</taxon>
        <taxon>Kickxellomycetes</taxon>
        <taxon>Kickxellales</taxon>
        <taxon>Kickxellaceae</taxon>
        <taxon>Coemansia</taxon>
    </lineage>
</organism>
<dbReference type="Proteomes" id="UP001145021">
    <property type="component" value="Unassembled WGS sequence"/>
</dbReference>
<sequence length="535" mass="58354">MMFVCAILFYFYMRRRRRRRASLISHSRSLHSSKSSLPSMLPGDEAKYQSPGQLNRQTPDSGTSLNFRPKATTFDEKVAKTYAINTLSLHPASIANNHSNQLLQKPSILNSEAQEFNAAEALTKRYLNYHSQGAAMTTQSTMDARQSFKTANSRIADSAAIPSSAYAKHTRFNSITENYPLDHRRIASTVSYDTVSPIRGRLPPSPLQKESTVYGPQGVALAAAAHHTMHTRAFSSPENDSDNSYDHSDDPLPIINTEFSSKRSLLDTSAANPDMNSPGGKAGSLGTGGKPRKLMRDGARKVSPVIQRNPKITNSPGSRSPAIGENGMESKKNAQPDANETLKQSKSSNGISIKTMFKSFGNSSKNAPSAVNATEISMPTSAALAKTKADNIKLMPITQPLENNGAANTEQRKTSPLLESIESISESYQFAIRHKPPLGPLRVVEPHTPALPDELVVERGHHMFVIGEFADGWVLAVNISRNSECGMIPRRCLFFPTAPFMTSEAIEESSKGGNALALNISSTQNPQKAEKKQRV</sequence>
<feature type="compositionally biased region" description="Polar residues" evidence="1">
    <location>
        <begin position="50"/>
        <end position="66"/>
    </location>
</feature>
<feature type="compositionally biased region" description="Gly residues" evidence="1">
    <location>
        <begin position="280"/>
        <end position="289"/>
    </location>
</feature>
<evidence type="ECO:0000313" key="2">
    <source>
        <dbReference type="EMBL" id="KAJ1648501.1"/>
    </source>
</evidence>
<comment type="caution">
    <text evidence="2">The sequence shown here is derived from an EMBL/GenBank/DDBJ whole genome shotgun (WGS) entry which is preliminary data.</text>
</comment>
<feature type="region of interest" description="Disordered" evidence="1">
    <location>
        <begin position="516"/>
        <end position="535"/>
    </location>
</feature>
<feature type="region of interest" description="Disordered" evidence="1">
    <location>
        <begin position="24"/>
        <end position="68"/>
    </location>
</feature>
<dbReference type="EMBL" id="JANBOH010000004">
    <property type="protein sequence ID" value="KAJ1648501.1"/>
    <property type="molecule type" value="Genomic_DNA"/>
</dbReference>
<gene>
    <name evidence="2" type="ORF">LPJ64_000198</name>
</gene>
<feature type="compositionally biased region" description="Polar residues" evidence="1">
    <location>
        <begin position="336"/>
        <end position="350"/>
    </location>
</feature>
<feature type="region of interest" description="Disordered" evidence="1">
    <location>
        <begin position="232"/>
        <end position="251"/>
    </location>
</feature>